<dbReference type="InterPro" id="IPR010998">
    <property type="entry name" value="Integrase_recombinase_N"/>
</dbReference>
<evidence type="ECO:0000256" key="1">
    <source>
        <dbReference type="ARBA" id="ARBA00008857"/>
    </source>
</evidence>
<evidence type="ECO:0000313" key="6">
    <source>
        <dbReference type="EMBL" id="MEQ2521821.1"/>
    </source>
</evidence>
<keyword evidence="2" id="KW-0229">DNA integration</keyword>
<dbReference type="SUPFAM" id="SSF56349">
    <property type="entry name" value="DNA breaking-rejoining enzymes"/>
    <property type="match status" value="1"/>
</dbReference>
<dbReference type="InterPro" id="IPR053876">
    <property type="entry name" value="Phage_int_M"/>
</dbReference>
<dbReference type="EMBL" id="JBBMFA010000116">
    <property type="protein sequence ID" value="MEQ2521821.1"/>
    <property type="molecule type" value="Genomic_DNA"/>
</dbReference>
<gene>
    <name evidence="6" type="ORF">WMO24_15495</name>
</gene>
<dbReference type="Pfam" id="PF00589">
    <property type="entry name" value="Phage_integrase"/>
    <property type="match status" value="1"/>
</dbReference>
<dbReference type="PROSITE" id="PS51898">
    <property type="entry name" value="TYR_RECOMBINASE"/>
    <property type="match status" value="1"/>
</dbReference>
<evidence type="ECO:0000256" key="2">
    <source>
        <dbReference type="ARBA" id="ARBA00022908"/>
    </source>
</evidence>
<dbReference type="InterPro" id="IPR011010">
    <property type="entry name" value="DNA_brk_join_enz"/>
</dbReference>
<dbReference type="Pfam" id="PF22022">
    <property type="entry name" value="Phage_int_M"/>
    <property type="match status" value="1"/>
</dbReference>
<keyword evidence="7" id="KW-1185">Reference proteome</keyword>
<evidence type="ECO:0000256" key="4">
    <source>
        <dbReference type="ARBA" id="ARBA00023172"/>
    </source>
</evidence>
<feature type="domain" description="Tyr recombinase" evidence="5">
    <location>
        <begin position="157"/>
        <end position="343"/>
    </location>
</feature>
<comment type="caution">
    <text evidence="6">The sequence shown here is derived from an EMBL/GenBank/DDBJ whole genome shotgun (WGS) entry which is preliminary data.</text>
</comment>
<dbReference type="InterPro" id="IPR013762">
    <property type="entry name" value="Integrase-like_cat_sf"/>
</dbReference>
<accession>A0ABV1GJB5</accession>
<dbReference type="PANTHER" id="PTHR30629:SF2">
    <property type="entry name" value="PROPHAGE INTEGRASE INTS-RELATED"/>
    <property type="match status" value="1"/>
</dbReference>
<dbReference type="InterPro" id="IPR050808">
    <property type="entry name" value="Phage_Integrase"/>
</dbReference>
<protein>
    <submittedName>
        <fullName evidence="6">Site-specific integrase</fullName>
    </submittedName>
</protein>
<dbReference type="RefSeq" id="WP_349217296.1">
    <property type="nucleotide sequence ID" value="NZ_JBBMFA010000116.1"/>
</dbReference>
<sequence>MRKKLQIYNGIVAYKADKTPIKRAFYGKTKADARQKYATYLEERGQPDKPNDLYTVAGWASQWLLLYKRPYITDPAYSTTYELPVRRHILPALGSMLLVDVVPADILRFYQQASALSPSMCGKIRMAVNGIFRSAVSNGLCSTNPADGCKLESMAIAQIKEVYNDQQIEIASRWFLNRMPEVVLLLETGMRRGELLGLHTDDIDRRRKLYRVSRSIVWVNGQAEERAPKCRSFRVCPLSDRALQAVDALQRLYSGKYLVSGDTAIRPDTWSRHLKAEMAHMAEVYPSMPQLTAHELRHTYGTYLRRHGADIYSISKILGHRDINVTARIYVHNELSELRKAVRWCNRREPIREEFFYESAEIGKRP</sequence>
<proteinExistence type="inferred from homology"/>
<organism evidence="6 7">
    <name type="scientific">Ruthenibacterium intestinale</name>
    <dbReference type="NCBI Taxonomy" id="3133163"/>
    <lineage>
        <taxon>Bacteria</taxon>
        <taxon>Bacillati</taxon>
        <taxon>Bacillota</taxon>
        <taxon>Clostridia</taxon>
        <taxon>Eubacteriales</taxon>
        <taxon>Oscillospiraceae</taxon>
        <taxon>Ruthenibacterium</taxon>
    </lineage>
</organism>
<dbReference type="Gene3D" id="1.10.150.130">
    <property type="match status" value="1"/>
</dbReference>
<reference evidence="6 7" key="1">
    <citation type="submission" date="2024-03" db="EMBL/GenBank/DDBJ databases">
        <title>Human intestinal bacterial collection.</title>
        <authorList>
            <person name="Pauvert C."/>
            <person name="Hitch T.C.A."/>
            <person name="Clavel T."/>
        </authorList>
    </citation>
    <scope>NUCLEOTIDE SEQUENCE [LARGE SCALE GENOMIC DNA]</scope>
    <source>
        <strain evidence="6 7">CLA-JM-H11</strain>
    </source>
</reference>
<dbReference type="CDD" id="cd01189">
    <property type="entry name" value="INT_ICEBs1_C_like"/>
    <property type="match status" value="1"/>
</dbReference>
<name>A0ABV1GJB5_9FIRM</name>
<evidence type="ECO:0000256" key="3">
    <source>
        <dbReference type="ARBA" id="ARBA00023125"/>
    </source>
</evidence>
<dbReference type="Gene3D" id="1.10.443.10">
    <property type="entry name" value="Intergrase catalytic core"/>
    <property type="match status" value="1"/>
</dbReference>
<dbReference type="Proteomes" id="UP001477672">
    <property type="component" value="Unassembled WGS sequence"/>
</dbReference>
<dbReference type="InterPro" id="IPR002104">
    <property type="entry name" value="Integrase_catalytic"/>
</dbReference>
<dbReference type="PANTHER" id="PTHR30629">
    <property type="entry name" value="PROPHAGE INTEGRASE"/>
    <property type="match status" value="1"/>
</dbReference>
<keyword evidence="3" id="KW-0238">DNA-binding</keyword>
<evidence type="ECO:0000259" key="5">
    <source>
        <dbReference type="PROSITE" id="PS51898"/>
    </source>
</evidence>
<comment type="similarity">
    <text evidence="1">Belongs to the 'phage' integrase family.</text>
</comment>
<keyword evidence="4" id="KW-0233">DNA recombination</keyword>
<evidence type="ECO:0000313" key="7">
    <source>
        <dbReference type="Proteomes" id="UP001477672"/>
    </source>
</evidence>